<organism evidence="2">
    <name type="scientific">Arundo donax</name>
    <name type="common">Giant reed</name>
    <name type="synonym">Donax arundinaceus</name>
    <dbReference type="NCBI Taxonomy" id="35708"/>
    <lineage>
        <taxon>Eukaryota</taxon>
        <taxon>Viridiplantae</taxon>
        <taxon>Streptophyta</taxon>
        <taxon>Embryophyta</taxon>
        <taxon>Tracheophyta</taxon>
        <taxon>Spermatophyta</taxon>
        <taxon>Magnoliopsida</taxon>
        <taxon>Liliopsida</taxon>
        <taxon>Poales</taxon>
        <taxon>Poaceae</taxon>
        <taxon>PACMAD clade</taxon>
        <taxon>Arundinoideae</taxon>
        <taxon>Arundineae</taxon>
        <taxon>Arundo</taxon>
    </lineage>
</organism>
<reference evidence="2" key="2">
    <citation type="journal article" date="2015" name="Data Brief">
        <title>Shoot transcriptome of the giant reed, Arundo donax.</title>
        <authorList>
            <person name="Barrero R.A."/>
            <person name="Guerrero F.D."/>
            <person name="Moolhuijzen P."/>
            <person name="Goolsby J.A."/>
            <person name="Tidwell J."/>
            <person name="Bellgard S.E."/>
            <person name="Bellgard M.I."/>
        </authorList>
    </citation>
    <scope>NUCLEOTIDE SEQUENCE</scope>
    <source>
        <tissue evidence="2">Shoot tissue taken approximately 20 cm above the soil surface</tissue>
    </source>
</reference>
<protein>
    <submittedName>
        <fullName evidence="2">DNA-3-methyladenine glycosylase I</fullName>
    </submittedName>
</protein>
<sequence length="125" mass="13588">MVGYLENPAGVVDGPSDGAQVQPKVGAQRRHLLLGVLGDHVHVEAGECLPVEVSFLEDGSPVCPDLHAGQREHLEQQPVISVPKKMRRKPVNNMSREWSERNGDSLVVVHGHSPLLVVVRDVQGI</sequence>
<name>A0A0A9D3C7_ARUDO</name>
<accession>A0A0A9D3C7</accession>
<reference evidence="2" key="1">
    <citation type="submission" date="2014-09" db="EMBL/GenBank/DDBJ databases">
        <authorList>
            <person name="Magalhaes I.L.F."/>
            <person name="Oliveira U."/>
            <person name="Santos F.R."/>
            <person name="Vidigal T.H.D.A."/>
            <person name="Brescovit A.D."/>
            <person name="Santos A.J."/>
        </authorList>
    </citation>
    <scope>NUCLEOTIDE SEQUENCE</scope>
    <source>
        <tissue evidence="2">Shoot tissue taken approximately 20 cm above the soil surface</tissue>
    </source>
</reference>
<evidence type="ECO:0000256" key="1">
    <source>
        <dbReference type="SAM" id="MobiDB-lite"/>
    </source>
</evidence>
<evidence type="ECO:0000313" key="2">
    <source>
        <dbReference type="EMBL" id="JAD78257.1"/>
    </source>
</evidence>
<dbReference type="EMBL" id="GBRH01219638">
    <property type="protein sequence ID" value="JAD78257.1"/>
    <property type="molecule type" value="Transcribed_RNA"/>
</dbReference>
<feature type="region of interest" description="Disordered" evidence="1">
    <location>
        <begin position="1"/>
        <end position="21"/>
    </location>
</feature>
<proteinExistence type="predicted"/>
<dbReference type="AlphaFoldDB" id="A0A0A9D3C7"/>